<protein>
    <submittedName>
        <fullName evidence="3">Uncharacterized protein</fullName>
    </submittedName>
</protein>
<accession>A0AAD3T753</accession>
<feature type="transmembrane region" description="Helical" evidence="2">
    <location>
        <begin position="194"/>
        <end position="216"/>
    </location>
</feature>
<reference evidence="3" key="1">
    <citation type="submission" date="2023-05" db="EMBL/GenBank/DDBJ databases">
        <title>Nepenthes gracilis genome sequencing.</title>
        <authorList>
            <person name="Fukushima K."/>
        </authorList>
    </citation>
    <scope>NUCLEOTIDE SEQUENCE</scope>
    <source>
        <strain evidence="3">SING2019-196</strain>
    </source>
</reference>
<feature type="region of interest" description="Disordered" evidence="1">
    <location>
        <begin position="217"/>
        <end position="262"/>
    </location>
</feature>
<evidence type="ECO:0000256" key="2">
    <source>
        <dbReference type="SAM" id="Phobius"/>
    </source>
</evidence>
<dbReference type="Proteomes" id="UP001279734">
    <property type="component" value="Unassembled WGS sequence"/>
</dbReference>
<evidence type="ECO:0000313" key="3">
    <source>
        <dbReference type="EMBL" id="GMH24740.1"/>
    </source>
</evidence>
<dbReference type="AlphaFoldDB" id="A0AAD3T753"/>
<sequence length="262" mass="30488">MNSPFLNVAYKEVSESTTQSDLWSVKLATFSSHVSRRSPPMTTETKGFSSPRPFSLFSFSAFSRFHLKQYFLILTCRLPKNDVSQLPNQEGKLHVIWSRQYFNSQPINASLTVFFALSVNVDVDRLDVLLQSLGKMQQLQDIHVLFWISDSYVHHVVPLQEQTLLHQLTRIVFSTINIMICSPHDKNFNYQIQMAHLLLSCFCIYIPILMGAAAYGPSQNHERQRKPKQWRRSRRPFKPKIPQARRWLKQVDPEPPDNKRGN</sequence>
<dbReference type="EMBL" id="BSYO01000028">
    <property type="protein sequence ID" value="GMH24740.1"/>
    <property type="molecule type" value="Genomic_DNA"/>
</dbReference>
<evidence type="ECO:0000256" key="1">
    <source>
        <dbReference type="SAM" id="MobiDB-lite"/>
    </source>
</evidence>
<keyword evidence="2" id="KW-0812">Transmembrane</keyword>
<keyword evidence="2" id="KW-0472">Membrane</keyword>
<feature type="compositionally biased region" description="Basic and acidic residues" evidence="1">
    <location>
        <begin position="249"/>
        <end position="262"/>
    </location>
</feature>
<evidence type="ECO:0000313" key="4">
    <source>
        <dbReference type="Proteomes" id="UP001279734"/>
    </source>
</evidence>
<gene>
    <name evidence="3" type="ORF">Nepgr_026583</name>
</gene>
<feature type="compositionally biased region" description="Basic residues" evidence="1">
    <location>
        <begin position="223"/>
        <end position="238"/>
    </location>
</feature>
<comment type="caution">
    <text evidence="3">The sequence shown here is derived from an EMBL/GenBank/DDBJ whole genome shotgun (WGS) entry which is preliminary data.</text>
</comment>
<organism evidence="3 4">
    <name type="scientific">Nepenthes gracilis</name>
    <name type="common">Slender pitcher plant</name>
    <dbReference type="NCBI Taxonomy" id="150966"/>
    <lineage>
        <taxon>Eukaryota</taxon>
        <taxon>Viridiplantae</taxon>
        <taxon>Streptophyta</taxon>
        <taxon>Embryophyta</taxon>
        <taxon>Tracheophyta</taxon>
        <taxon>Spermatophyta</taxon>
        <taxon>Magnoliopsida</taxon>
        <taxon>eudicotyledons</taxon>
        <taxon>Gunneridae</taxon>
        <taxon>Pentapetalae</taxon>
        <taxon>Caryophyllales</taxon>
        <taxon>Nepenthaceae</taxon>
        <taxon>Nepenthes</taxon>
    </lineage>
</organism>
<keyword evidence="4" id="KW-1185">Reference proteome</keyword>
<keyword evidence="2" id="KW-1133">Transmembrane helix</keyword>
<name>A0AAD3T753_NEPGR</name>
<proteinExistence type="predicted"/>